<evidence type="ECO:0000256" key="3">
    <source>
        <dbReference type="ARBA" id="ARBA00023163"/>
    </source>
</evidence>
<protein>
    <submittedName>
        <fullName evidence="6">IclR family transcriptional regulator</fullName>
    </submittedName>
</protein>
<dbReference type="PROSITE" id="PS51077">
    <property type="entry name" value="HTH_ICLR"/>
    <property type="match status" value="1"/>
</dbReference>
<organism evidence="6 7">
    <name type="scientific">Hansschlegelia zhihuaiae</name>
    <dbReference type="NCBI Taxonomy" id="405005"/>
    <lineage>
        <taxon>Bacteria</taxon>
        <taxon>Pseudomonadati</taxon>
        <taxon>Pseudomonadota</taxon>
        <taxon>Alphaproteobacteria</taxon>
        <taxon>Hyphomicrobiales</taxon>
        <taxon>Methylopilaceae</taxon>
        <taxon>Hansschlegelia</taxon>
    </lineage>
</organism>
<keyword evidence="7" id="KW-1185">Reference proteome</keyword>
<reference evidence="6 7" key="1">
    <citation type="submission" date="2018-12" db="EMBL/GenBank/DDBJ databases">
        <title>bacterium Hansschlegelia zhihuaiae S113.</title>
        <authorList>
            <person name="He J."/>
        </authorList>
    </citation>
    <scope>NUCLEOTIDE SEQUENCE [LARGE SCALE GENOMIC DNA]</scope>
    <source>
        <strain evidence="6 7">S 113</strain>
    </source>
</reference>
<dbReference type="SUPFAM" id="SSF55781">
    <property type="entry name" value="GAF domain-like"/>
    <property type="match status" value="1"/>
</dbReference>
<dbReference type="Gene3D" id="1.10.10.10">
    <property type="entry name" value="Winged helix-like DNA-binding domain superfamily/Winged helix DNA-binding domain"/>
    <property type="match status" value="1"/>
</dbReference>
<dbReference type="GO" id="GO:0003677">
    <property type="term" value="F:DNA binding"/>
    <property type="evidence" value="ECO:0007669"/>
    <property type="project" value="UniProtKB-KW"/>
</dbReference>
<dbReference type="AlphaFoldDB" id="A0A4Q0MGJ0"/>
<dbReference type="Gene3D" id="3.30.450.40">
    <property type="match status" value="1"/>
</dbReference>
<accession>A0A4Q0MGJ0</accession>
<dbReference type="EMBL" id="RYFI01000013">
    <property type="protein sequence ID" value="RXF72657.1"/>
    <property type="molecule type" value="Genomic_DNA"/>
</dbReference>
<keyword evidence="1" id="KW-0805">Transcription regulation</keyword>
<sequence length="277" mass="29479">MGPVLLSDADLDKAAPAAPVALRPTAIQSVDRALTLLELIASAGGDVGLNELAARAELNPSTCHHLLATLAQRGYVAKAPGRRYRLGSRMLAFSQACLRQVDLPQRAAPYLEKINEATGETVHLAILQGDELMTVAKRDARHAVRVDAGTVGKSDAAHATATGKAILAWLPEPEIERIVAARGLRAFTPNTITTFPTLIEELRSVRREGFAMDREEFQPFVVCVGAPIRDLTGAVVGSISASTPVFRATEEHLTLMRAEVVGATRLLSDELGHAAAA</sequence>
<dbReference type="GO" id="GO:0003700">
    <property type="term" value="F:DNA-binding transcription factor activity"/>
    <property type="evidence" value="ECO:0007669"/>
    <property type="project" value="TreeGrafter"/>
</dbReference>
<evidence type="ECO:0000256" key="2">
    <source>
        <dbReference type="ARBA" id="ARBA00023125"/>
    </source>
</evidence>
<dbReference type="GO" id="GO:0045892">
    <property type="term" value="P:negative regulation of DNA-templated transcription"/>
    <property type="evidence" value="ECO:0007669"/>
    <property type="project" value="TreeGrafter"/>
</dbReference>
<evidence type="ECO:0000313" key="7">
    <source>
        <dbReference type="Proteomes" id="UP000289708"/>
    </source>
</evidence>
<name>A0A4Q0MGJ0_9HYPH</name>
<dbReference type="InterPro" id="IPR036390">
    <property type="entry name" value="WH_DNA-bd_sf"/>
</dbReference>
<dbReference type="Pfam" id="PF01614">
    <property type="entry name" value="IclR_C"/>
    <property type="match status" value="1"/>
</dbReference>
<dbReference type="InterPro" id="IPR050707">
    <property type="entry name" value="HTH_MetabolicPath_Reg"/>
</dbReference>
<dbReference type="PROSITE" id="PS51078">
    <property type="entry name" value="ICLR_ED"/>
    <property type="match status" value="1"/>
</dbReference>
<keyword evidence="3" id="KW-0804">Transcription</keyword>
<gene>
    <name evidence="6" type="ORF">EK403_13905</name>
</gene>
<dbReference type="InterPro" id="IPR029016">
    <property type="entry name" value="GAF-like_dom_sf"/>
</dbReference>
<feature type="domain" description="HTH iclR-type" evidence="4">
    <location>
        <begin position="27"/>
        <end position="88"/>
    </location>
</feature>
<dbReference type="InterPro" id="IPR005471">
    <property type="entry name" value="Tscrpt_reg_IclR_N"/>
</dbReference>
<dbReference type="Pfam" id="PF09339">
    <property type="entry name" value="HTH_IclR"/>
    <property type="match status" value="1"/>
</dbReference>
<dbReference type="InterPro" id="IPR014757">
    <property type="entry name" value="Tscrpt_reg_IclR_C"/>
</dbReference>
<comment type="caution">
    <text evidence="6">The sequence shown here is derived from an EMBL/GenBank/DDBJ whole genome shotgun (WGS) entry which is preliminary data.</text>
</comment>
<evidence type="ECO:0000259" key="5">
    <source>
        <dbReference type="PROSITE" id="PS51078"/>
    </source>
</evidence>
<dbReference type="RefSeq" id="WP_128778083.1">
    <property type="nucleotide sequence ID" value="NZ_RYFI01000013.1"/>
</dbReference>
<dbReference type="InterPro" id="IPR036388">
    <property type="entry name" value="WH-like_DNA-bd_sf"/>
</dbReference>
<dbReference type="OrthoDB" id="6057486at2"/>
<dbReference type="Proteomes" id="UP000289708">
    <property type="component" value="Unassembled WGS sequence"/>
</dbReference>
<evidence type="ECO:0000313" key="6">
    <source>
        <dbReference type="EMBL" id="RXF72657.1"/>
    </source>
</evidence>
<keyword evidence="2" id="KW-0238">DNA-binding</keyword>
<dbReference type="PANTHER" id="PTHR30136:SF24">
    <property type="entry name" value="HTH-TYPE TRANSCRIPTIONAL REPRESSOR ALLR"/>
    <property type="match status" value="1"/>
</dbReference>
<feature type="domain" description="IclR-ED" evidence="5">
    <location>
        <begin position="89"/>
        <end position="273"/>
    </location>
</feature>
<dbReference type="SUPFAM" id="SSF46785">
    <property type="entry name" value="Winged helix' DNA-binding domain"/>
    <property type="match status" value="1"/>
</dbReference>
<dbReference type="FunFam" id="1.10.10.10:FF:000056">
    <property type="entry name" value="IclR family transcriptional regulator"/>
    <property type="match status" value="1"/>
</dbReference>
<proteinExistence type="predicted"/>
<dbReference type="PANTHER" id="PTHR30136">
    <property type="entry name" value="HELIX-TURN-HELIX TRANSCRIPTIONAL REGULATOR, ICLR FAMILY"/>
    <property type="match status" value="1"/>
</dbReference>
<dbReference type="SMART" id="SM00346">
    <property type="entry name" value="HTH_ICLR"/>
    <property type="match status" value="1"/>
</dbReference>
<evidence type="ECO:0000256" key="1">
    <source>
        <dbReference type="ARBA" id="ARBA00023015"/>
    </source>
</evidence>
<evidence type="ECO:0000259" key="4">
    <source>
        <dbReference type="PROSITE" id="PS51077"/>
    </source>
</evidence>